<dbReference type="InterPro" id="IPR002078">
    <property type="entry name" value="Sigma_54_int"/>
</dbReference>
<dbReference type="SMART" id="SM00382">
    <property type="entry name" value="AAA"/>
    <property type="match status" value="2"/>
</dbReference>
<dbReference type="SUPFAM" id="SSF81923">
    <property type="entry name" value="Double Clp-N motif"/>
    <property type="match status" value="1"/>
</dbReference>
<keyword evidence="11" id="KW-1185">Reference proteome</keyword>
<dbReference type="PROSITE" id="PS00871">
    <property type="entry name" value="CLPAB_2"/>
    <property type="match status" value="1"/>
</dbReference>
<sequence length="792" mass="85108">MRASSLALGASSHVAPGARALHREPPAPRRARHAARRRGVGVAPPRAMFDRFDGDAVNAVKDGMDEAKKLRQSVISTEHLLLAIARQRNDTSSAMHRAGATEDAIRKACAKRAGISELELMNPFKQTGKTADGLLPLSDDVKRLFERVATEAEAKTGDAQVTTKELALAMISDVTCGARTVLEDDLDCDLGALKNEIDGAKKELVGAGKKLGKKKKGSALAECGVDLTADARAGKLDPVVGRDEEVDRILRILVRRRKSNPCLVGDPGVGKTAIAEGLARLIVAGDVPERLKNKRVISLQLGLLLANTKYRGEFEERLKNVIEEVKAAADIILFVDELHMLVGAGGTGEDGGMDAGNLMKPALARGELQCIGATTIEEYRKHIEKDAALERRFQPVRIGEPSPAASLEILNGLKETYEAHHGVTYDDDALPAAVRLSTRYITDRFLPDKAIDVIDEAGAMVQLRASASAAGGGVADVVVDASHVADVVAQWTGVPVQQLSEDESKTLLNIEGALSKRVIGQTEAVKAISRAVRRARSGLADGGRPVASMIFAGPTGVGKTELAKAVASSYYGAEKAMVRIDMSEYMESFAVSRLVGPPPGYVGYQEGGQLTEAVRRNPHTLVLLDEIEKAHPDVFNVLLQVLEDGRLTDSKGRTVDFTNAMLVMTSNVGSKAILNSIDASVDGDAASDAAAYRQVQADVRRELQVTYRPEFLNRLDEIIVFQPLTRAEVGSIAELMLESVRGRVVGRGVTLAVDDAFRDLLLSEGFSPKFGARPMRRTVQRLLENPLSEATR</sequence>
<dbReference type="InterPro" id="IPR004176">
    <property type="entry name" value="Clp_R_N"/>
</dbReference>
<dbReference type="GeneID" id="9683699"/>
<feature type="domain" description="Clp R" evidence="9">
    <location>
        <begin position="49"/>
        <end position="203"/>
    </location>
</feature>
<dbReference type="Pfam" id="PF10431">
    <property type="entry name" value="ClpB_D2-small"/>
    <property type="match status" value="1"/>
</dbReference>
<keyword evidence="4 6" id="KW-0143">Chaperone</keyword>
<evidence type="ECO:0000256" key="4">
    <source>
        <dbReference type="ARBA" id="ARBA00023186"/>
    </source>
</evidence>
<dbReference type="InterPro" id="IPR041546">
    <property type="entry name" value="ClpA/ClpB_AAA_lid"/>
</dbReference>
<dbReference type="EMBL" id="GG663738">
    <property type="protein sequence ID" value="EEH57841.1"/>
    <property type="molecule type" value="Genomic_DNA"/>
</dbReference>
<comment type="similarity">
    <text evidence="6">Belongs to the ClpA/ClpB family.</text>
</comment>
<dbReference type="GO" id="GO:0034605">
    <property type="term" value="P:cellular response to heat"/>
    <property type="evidence" value="ECO:0007669"/>
    <property type="project" value="TreeGrafter"/>
</dbReference>
<dbReference type="Pfam" id="PF17871">
    <property type="entry name" value="AAA_lid_9"/>
    <property type="match status" value="1"/>
</dbReference>
<dbReference type="STRING" id="564608.C1MR89"/>
<dbReference type="InterPro" id="IPR001270">
    <property type="entry name" value="ClpA/B"/>
</dbReference>
<dbReference type="PRINTS" id="PR00300">
    <property type="entry name" value="CLPPROTEASEA"/>
</dbReference>
<dbReference type="GO" id="GO:0005524">
    <property type="term" value="F:ATP binding"/>
    <property type="evidence" value="ECO:0007669"/>
    <property type="project" value="UniProtKB-KW"/>
</dbReference>
<dbReference type="PROSITE" id="PS00870">
    <property type="entry name" value="CLPAB_1"/>
    <property type="match status" value="1"/>
</dbReference>
<dbReference type="InterPro" id="IPR018368">
    <property type="entry name" value="ClpA/B_CS1"/>
</dbReference>
<keyword evidence="3 6" id="KW-0067">ATP-binding</keyword>
<dbReference type="InterPro" id="IPR028299">
    <property type="entry name" value="ClpA/B_CS2"/>
</dbReference>
<dbReference type="GO" id="GO:0006355">
    <property type="term" value="P:regulation of DNA-templated transcription"/>
    <property type="evidence" value="ECO:0007669"/>
    <property type="project" value="InterPro"/>
</dbReference>
<dbReference type="CDD" id="cd19499">
    <property type="entry name" value="RecA-like_ClpB_Hsp104-like"/>
    <property type="match status" value="1"/>
</dbReference>
<feature type="region of interest" description="Disordered" evidence="7">
    <location>
        <begin position="1"/>
        <end position="41"/>
    </location>
</feature>
<dbReference type="Pfam" id="PF07724">
    <property type="entry name" value="AAA_2"/>
    <property type="match status" value="1"/>
</dbReference>
<keyword evidence="1 5" id="KW-0677">Repeat</keyword>
<dbReference type="eggNOG" id="KOG1051">
    <property type="taxonomic scope" value="Eukaryota"/>
</dbReference>
<dbReference type="InterPro" id="IPR027417">
    <property type="entry name" value="P-loop_NTPase"/>
</dbReference>
<evidence type="ECO:0000256" key="6">
    <source>
        <dbReference type="RuleBase" id="RU004432"/>
    </source>
</evidence>
<dbReference type="InterPro" id="IPR036628">
    <property type="entry name" value="Clp_N_dom_sf"/>
</dbReference>
<feature type="compositionally biased region" description="Basic residues" evidence="7">
    <location>
        <begin position="29"/>
        <end position="39"/>
    </location>
</feature>
<reference evidence="10 11" key="1">
    <citation type="journal article" date="2009" name="Science">
        <title>Green evolution and dynamic adaptations revealed by genomes of the marine picoeukaryotes Micromonas.</title>
        <authorList>
            <person name="Worden A.Z."/>
            <person name="Lee J.H."/>
            <person name="Mock T."/>
            <person name="Rouze P."/>
            <person name="Simmons M.P."/>
            <person name="Aerts A.L."/>
            <person name="Allen A.E."/>
            <person name="Cuvelier M.L."/>
            <person name="Derelle E."/>
            <person name="Everett M.V."/>
            <person name="Foulon E."/>
            <person name="Grimwood J."/>
            <person name="Gundlach H."/>
            <person name="Henrissat B."/>
            <person name="Napoli C."/>
            <person name="McDonald S.M."/>
            <person name="Parker M.S."/>
            <person name="Rombauts S."/>
            <person name="Salamov A."/>
            <person name="Von Dassow P."/>
            <person name="Badger J.H."/>
            <person name="Coutinho P.M."/>
            <person name="Demir E."/>
            <person name="Dubchak I."/>
            <person name="Gentemann C."/>
            <person name="Eikrem W."/>
            <person name="Gready J.E."/>
            <person name="John U."/>
            <person name="Lanier W."/>
            <person name="Lindquist E.A."/>
            <person name="Lucas S."/>
            <person name="Mayer K.F."/>
            <person name="Moreau H."/>
            <person name="Not F."/>
            <person name="Otillar R."/>
            <person name="Panaud O."/>
            <person name="Pangilinan J."/>
            <person name="Paulsen I."/>
            <person name="Piegu B."/>
            <person name="Poliakov A."/>
            <person name="Robbens S."/>
            <person name="Schmutz J."/>
            <person name="Toulza E."/>
            <person name="Wyss T."/>
            <person name="Zelensky A."/>
            <person name="Zhou K."/>
            <person name="Armbrust E.V."/>
            <person name="Bhattacharya D."/>
            <person name="Goodenough U.W."/>
            <person name="Van de Peer Y."/>
            <person name="Grigoriev I.V."/>
        </authorList>
    </citation>
    <scope>NUCLEOTIDE SEQUENCE [LARGE SCALE GENOMIC DNA]</scope>
    <source>
        <strain evidence="10 11">CCMP1545</strain>
    </source>
</reference>
<evidence type="ECO:0000256" key="2">
    <source>
        <dbReference type="ARBA" id="ARBA00022741"/>
    </source>
</evidence>
<dbReference type="CDD" id="cd00009">
    <property type="entry name" value="AAA"/>
    <property type="match status" value="1"/>
</dbReference>
<gene>
    <name evidence="10" type="ORF">MICPUCDRAFT_45481</name>
</gene>
<evidence type="ECO:0000259" key="9">
    <source>
        <dbReference type="PROSITE" id="PS51903"/>
    </source>
</evidence>
<dbReference type="KEGG" id="mpp:MICPUCDRAFT_45481"/>
<evidence type="ECO:0000256" key="5">
    <source>
        <dbReference type="PROSITE-ProRule" id="PRU01251"/>
    </source>
</evidence>
<dbReference type="Proteomes" id="UP000001876">
    <property type="component" value="Unassembled WGS sequence"/>
</dbReference>
<dbReference type="SMART" id="SM01086">
    <property type="entry name" value="ClpB_D2-small"/>
    <property type="match status" value="1"/>
</dbReference>
<dbReference type="Gene3D" id="1.10.8.60">
    <property type="match status" value="1"/>
</dbReference>
<evidence type="ECO:0000256" key="3">
    <source>
        <dbReference type="ARBA" id="ARBA00022840"/>
    </source>
</evidence>
<dbReference type="GO" id="GO:0005737">
    <property type="term" value="C:cytoplasm"/>
    <property type="evidence" value="ECO:0007669"/>
    <property type="project" value="TreeGrafter"/>
</dbReference>
<dbReference type="PANTHER" id="PTHR11638">
    <property type="entry name" value="ATP-DEPENDENT CLP PROTEASE"/>
    <property type="match status" value="1"/>
</dbReference>
<dbReference type="InterPro" id="IPR050130">
    <property type="entry name" value="ClpA_ClpB"/>
</dbReference>
<dbReference type="Gene3D" id="3.40.50.300">
    <property type="entry name" value="P-loop containing nucleotide triphosphate hydrolases"/>
    <property type="match status" value="3"/>
</dbReference>
<evidence type="ECO:0000313" key="10">
    <source>
        <dbReference type="EMBL" id="EEH57841.1"/>
    </source>
</evidence>
<dbReference type="AlphaFoldDB" id="C1MR89"/>
<evidence type="ECO:0000256" key="7">
    <source>
        <dbReference type="SAM" id="MobiDB-lite"/>
    </source>
</evidence>
<feature type="domain" description="Sigma-54 factor interaction" evidence="8">
    <location>
        <begin position="518"/>
        <end position="735"/>
    </location>
</feature>
<dbReference type="PANTHER" id="PTHR11638:SF18">
    <property type="entry name" value="HEAT SHOCK PROTEIN 104"/>
    <property type="match status" value="1"/>
</dbReference>
<evidence type="ECO:0000256" key="1">
    <source>
        <dbReference type="ARBA" id="ARBA00022737"/>
    </source>
</evidence>
<dbReference type="Pfam" id="PF00004">
    <property type="entry name" value="AAA"/>
    <property type="match status" value="1"/>
</dbReference>
<dbReference type="RefSeq" id="XP_003057890.1">
    <property type="nucleotide sequence ID" value="XM_003057844.1"/>
</dbReference>
<accession>C1MR89</accession>
<name>C1MR89_MICPC</name>
<dbReference type="GO" id="GO:0016887">
    <property type="term" value="F:ATP hydrolysis activity"/>
    <property type="evidence" value="ECO:0007669"/>
    <property type="project" value="InterPro"/>
</dbReference>
<protein>
    <submittedName>
        <fullName evidence="10">Predicted protein</fullName>
    </submittedName>
</protein>
<proteinExistence type="inferred from homology"/>
<dbReference type="InterPro" id="IPR003593">
    <property type="entry name" value="AAA+_ATPase"/>
</dbReference>
<evidence type="ECO:0000259" key="8">
    <source>
        <dbReference type="PROSITE" id="PS50045"/>
    </source>
</evidence>
<dbReference type="PROSITE" id="PS51903">
    <property type="entry name" value="CLP_R"/>
    <property type="match status" value="1"/>
</dbReference>
<organism evidence="11">
    <name type="scientific">Micromonas pusilla (strain CCMP1545)</name>
    <name type="common">Picoplanktonic green alga</name>
    <dbReference type="NCBI Taxonomy" id="564608"/>
    <lineage>
        <taxon>Eukaryota</taxon>
        <taxon>Viridiplantae</taxon>
        <taxon>Chlorophyta</taxon>
        <taxon>Mamiellophyceae</taxon>
        <taxon>Mamiellales</taxon>
        <taxon>Mamiellaceae</taxon>
        <taxon>Micromonas</taxon>
    </lineage>
</organism>
<keyword evidence="2 6" id="KW-0547">Nucleotide-binding</keyword>
<dbReference type="PROSITE" id="PS50045">
    <property type="entry name" value="SIGMA54_INTERACT_4"/>
    <property type="match status" value="1"/>
</dbReference>
<dbReference type="SUPFAM" id="SSF52540">
    <property type="entry name" value="P-loop containing nucleoside triphosphate hydrolases"/>
    <property type="match status" value="2"/>
</dbReference>
<dbReference type="FunFam" id="3.40.50.300:FF:000010">
    <property type="entry name" value="Chaperone clpB 1, putative"/>
    <property type="match status" value="1"/>
</dbReference>
<evidence type="ECO:0000313" key="11">
    <source>
        <dbReference type="Proteomes" id="UP000001876"/>
    </source>
</evidence>
<dbReference type="FunFam" id="3.40.50.300:FF:000025">
    <property type="entry name" value="ATP-dependent Clp protease subunit"/>
    <property type="match status" value="1"/>
</dbReference>
<dbReference type="InterPro" id="IPR019489">
    <property type="entry name" value="Clp_ATPase_C"/>
</dbReference>
<dbReference type="Pfam" id="PF02861">
    <property type="entry name" value="Clp_N"/>
    <property type="match status" value="1"/>
</dbReference>
<dbReference type="Gene3D" id="1.10.1780.10">
    <property type="entry name" value="Clp, N-terminal domain"/>
    <property type="match status" value="1"/>
</dbReference>
<dbReference type="OMA" id="EFMEPHT"/>
<dbReference type="OrthoDB" id="47330at2759"/>
<dbReference type="InterPro" id="IPR003959">
    <property type="entry name" value="ATPase_AAA_core"/>
</dbReference>